<name>A0A0A8YUE0_ARUDO</name>
<sequence length="44" mass="4928">MSTTLKDQKSVLNQPVAIVNCSDLSRQDVTKNCRFTRYGELGLP</sequence>
<reference evidence="1" key="1">
    <citation type="submission" date="2014-09" db="EMBL/GenBank/DDBJ databases">
        <authorList>
            <person name="Magalhaes I.L.F."/>
            <person name="Oliveira U."/>
            <person name="Santos F.R."/>
            <person name="Vidigal T.H.D.A."/>
            <person name="Brescovit A.D."/>
            <person name="Santos A.J."/>
        </authorList>
    </citation>
    <scope>NUCLEOTIDE SEQUENCE</scope>
    <source>
        <tissue evidence="1">Shoot tissue taken approximately 20 cm above the soil surface</tissue>
    </source>
</reference>
<protein>
    <submittedName>
        <fullName evidence="1">Uncharacterized protein</fullName>
    </submittedName>
</protein>
<evidence type="ECO:0000313" key="1">
    <source>
        <dbReference type="EMBL" id="JAD30739.1"/>
    </source>
</evidence>
<dbReference type="EMBL" id="GBRH01267156">
    <property type="protein sequence ID" value="JAD30739.1"/>
    <property type="molecule type" value="Transcribed_RNA"/>
</dbReference>
<reference evidence="1" key="2">
    <citation type="journal article" date="2015" name="Data Brief">
        <title>Shoot transcriptome of the giant reed, Arundo donax.</title>
        <authorList>
            <person name="Barrero R.A."/>
            <person name="Guerrero F.D."/>
            <person name="Moolhuijzen P."/>
            <person name="Goolsby J.A."/>
            <person name="Tidwell J."/>
            <person name="Bellgard S.E."/>
            <person name="Bellgard M.I."/>
        </authorList>
    </citation>
    <scope>NUCLEOTIDE SEQUENCE</scope>
    <source>
        <tissue evidence="1">Shoot tissue taken approximately 20 cm above the soil surface</tissue>
    </source>
</reference>
<accession>A0A0A8YUE0</accession>
<proteinExistence type="predicted"/>
<organism evidence="1">
    <name type="scientific">Arundo donax</name>
    <name type="common">Giant reed</name>
    <name type="synonym">Donax arundinaceus</name>
    <dbReference type="NCBI Taxonomy" id="35708"/>
    <lineage>
        <taxon>Eukaryota</taxon>
        <taxon>Viridiplantae</taxon>
        <taxon>Streptophyta</taxon>
        <taxon>Embryophyta</taxon>
        <taxon>Tracheophyta</taxon>
        <taxon>Spermatophyta</taxon>
        <taxon>Magnoliopsida</taxon>
        <taxon>Liliopsida</taxon>
        <taxon>Poales</taxon>
        <taxon>Poaceae</taxon>
        <taxon>PACMAD clade</taxon>
        <taxon>Arundinoideae</taxon>
        <taxon>Arundineae</taxon>
        <taxon>Arundo</taxon>
    </lineage>
</organism>
<dbReference type="AlphaFoldDB" id="A0A0A8YUE0"/>